<sequence>RSLGPCSSRRRSLDSSFPGEKRAGARAERSGAQSSEHQLQHPARGCRCVGEILNQTLKMSKNTSQPFLQQTSKVK</sequence>
<comment type="caution">
    <text evidence="2">The sequence shown here is derived from an EMBL/GenBank/DDBJ whole genome shotgun (WGS) entry which is preliminary data.</text>
</comment>
<feature type="non-terminal residue" evidence="2">
    <location>
        <position position="1"/>
    </location>
</feature>
<accession>A0A9X9Q1G2</accession>
<protein>
    <submittedName>
        <fullName evidence="2">Uncharacterized protein</fullName>
    </submittedName>
</protein>
<dbReference type="Proteomes" id="UP000269945">
    <property type="component" value="Unassembled WGS sequence"/>
</dbReference>
<evidence type="ECO:0000313" key="2">
    <source>
        <dbReference type="EMBL" id="VCW96620.1"/>
    </source>
</evidence>
<proteinExistence type="predicted"/>
<feature type="region of interest" description="Disordered" evidence="1">
    <location>
        <begin position="1"/>
        <end position="45"/>
    </location>
</feature>
<evidence type="ECO:0000313" key="3">
    <source>
        <dbReference type="Proteomes" id="UP000269945"/>
    </source>
</evidence>
<reference evidence="2 3" key="1">
    <citation type="submission" date="2018-10" db="EMBL/GenBank/DDBJ databases">
        <authorList>
            <person name="Ekblom R."/>
            <person name="Jareborg N."/>
        </authorList>
    </citation>
    <scope>NUCLEOTIDE SEQUENCE [LARGE SCALE GENOMIC DNA]</scope>
    <source>
        <tissue evidence="2">Muscle</tissue>
    </source>
</reference>
<gene>
    <name evidence="2" type="ORF">BN2614_LOCUS1</name>
</gene>
<dbReference type="AlphaFoldDB" id="A0A9X9Q1G2"/>
<keyword evidence="3" id="KW-1185">Reference proteome</keyword>
<evidence type="ECO:0000256" key="1">
    <source>
        <dbReference type="SAM" id="MobiDB-lite"/>
    </source>
</evidence>
<dbReference type="EMBL" id="CYRY02018761">
    <property type="protein sequence ID" value="VCW96620.1"/>
    <property type="molecule type" value="Genomic_DNA"/>
</dbReference>
<feature type="compositionally biased region" description="Basic and acidic residues" evidence="1">
    <location>
        <begin position="19"/>
        <end position="29"/>
    </location>
</feature>
<name>A0A9X9Q1G2_GULGU</name>
<organism evidence="2 3">
    <name type="scientific">Gulo gulo</name>
    <name type="common">Wolverine</name>
    <name type="synonym">Gluton</name>
    <dbReference type="NCBI Taxonomy" id="48420"/>
    <lineage>
        <taxon>Eukaryota</taxon>
        <taxon>Metazoa</taxon>
        <taxon>Chordata</taxon>
        <taxon>Craniata</taxon>
        <taxon>Vertebrata</taxon>
        <taxon>Euteleostomi</taxon>
        <taxon>Mammalia</taxon>
        <taxon>Eutheria</taxon>
        <taxon>Laurasiatheria</taxon>
        <taxon>Carnivora</taxon>
        <taxon>Caniformia</taxon>
        <taxon>Musteloidea</taxon>
        <taxon>Mustelidae</taxon>
        <taxon>Guloninae</taxon>
        <taxon>Gulo</taxon>
    </lineage>
</organism>